<keyword evidence="2" id="KW-1185">Reference proteome</keyword>
<organism evidence="2 3">
    <name type="scientific">Parascaris equorum</name>
    <name type="common">Equine roundworm</name>
    <dbReference type="NCBI Taxonomy" id="6256"/>
    <lineage>
        <taxon>Eukaryota</taxon>
        <taxon>Metazoa</taxon>
        <taxon>Ecdysozoa</taxon>
        <taxon>Nematoda</taxon>
        <taxon>Chromadorea</taxon>
        <taxon>Rhabditida</taxon>
        <taxon>Spirurina</taxon>
        <taxon>Ascaridomorpha</taxon>
        <taxon>Ascaridoidea</taxon>
        <taxon>Ascarididae</taxon>
        <taxon>Parascaris</taxon>
    </lineage>
</organism>
<accession>A0A914RQF0</accession>
<evidence type="ECO:0000313" key="3">
    <source>
        <dbReference type="WBParaSite" id="PEQ_0000873001-mRNA-1"/>
    </source>
</evidence>
<proteinExistence type="predicted"/>
<feature type="compositionally biased region" description="Polar residues" evidence="1">
    <location>
        <begin position="35"/>
        <end position="56"/>
    </location>
</feature>
<protein>
    <submittedName>
        <fullName evidence="3">Uncharacterized protein</fullName>
    </submittedName>
</protein>
<evidence type="ECO:0000256" key="1">
    <source>
        <dbReference type="SAM" id="MobiDB-lite"/>
    </source>
</evidence>
<dbReference type="AlphaFoldDB" id="A0A914RQF0"/>
<dbReference type="WBParaSite" id="PEQ_0000873001-mRNA-1">
    <property type="protein sequence ID" value="PEQ_0000873001-mRNA-1"/>
    <property type="gene ID" value="PEQ_0000873001"/>
</dbReference>
<evidence type="ECO:0000313" key="2">
    <source>
        <dbReference type="Proteomes" id="UP000887564"/>
    </source>
</evidence>
<name>A0A914RQF0_PAREQ</name>
<sequence>MLPEELKESCGVRLGHLEGGSFSGGHSEGDDHNDTGSYSARCSTSTNDEFISTTPASEDASGDNLEYAPMEMHSWSSGSTSHLAVPIPFEQQYNLEEVRSYVSDSSDSCYSSLAPNGAPRTYSFGSHISQSQRHVTMRHHLPDDGSPLQESVKPFRKFSRDFASRTHRHSNTSAASLASSYGAPSAHTFHPPATNAVPPIQAYIAPDPYPYSRVRSESIGSGRSTPYTHCSSASAAIVDHVQLDFGGSVIPLGRSASGSVHSVESPTR</sequence>
<dbReference type="Proteomes" id="UP000887564">
    <property type="component" value="Unplaced"/>
</dbReference>
<feature type="region of interest" description="Disordered" evidence="1">
    <location>
        <begin position="17"/>
        <end position="60"/>
    </location>
</feature>
<reference evidence="3" key="1">
    <citation type="submission" date="2022-11" db="UniProtKB">
        <authorList>
            <consortium name="WormBaseParasite"/>
        </authorList>
    </citation>
    <scope>IDENTIFICATION</scope>
</reference>